<accession>A0A7N2R6G6</accession>
<evidence type="ECO:0000256" key="6">
    <source>
        <dbReference type="ARBA" id="ARBA00023157"/>
    </source>
</evidence>
<dbReference type="Proteomes" id="UP000594261">
    <property type="component" value="Chromosome 6"/>
</dbReference>
<evidence type="ECO:0000256" key="7">
    <source>
        <dbReference type="SAM" id="MobiDB-lite"/>
    </source>
</evidence>
<keyword evidence="6" id="KW-1015">Disulfide bond</keyword>
<dbReference type="GO" id="GO:0005576">
    <property type="term" value="C:extracellular region"/>
    <property type="evidence" value="ECO:0007669"/>
    <property type="project" value="UniProtKB-SubCell"/>
</dbReference>
<name>A0A7N2R6G6_QUELO</name>
<dbReference type="Pfam" id="PF05498">
    <property type="entry name" value="RALF"/>
    <property type="match status" value="1"/>
</dbReference>
<dbReference type="FunCoup" id="A0A7N2R6G6">
    <property type="interactions" value="291"/>
</dbReference>
<dbReference type="OMA" id="LFSFMHF"/>
<reference evidence="9" key="2">
    <citation type="submission" date="2021-01" db="UniProtKB">
        <authorList>
            <consortium name="EnsemblPlants"/>
        </authorList>
    </citation>
    <scope>IDENTIFICATION</scope>
</reference>
<dbReference type="GO" id="GO:0019722">
    <property type="term" value="P:calcium-mediated signaling"/>
    <property type="evidence" value="ECO:0007669"/>
    <property type="project" value="TreeGrafter"/>
</dbReference>
<comment type="similarity">
    <text evidence="2">Belongs to the plant rapid alkalinization factor (RALF) family.</text>
</comment>
<dbReference type="AlphaFoldDB" id="A0A7N2R6G6"/>
<dbReference type="InParanoid" id="A0A7N2R6G6"/>
<evidence type="ECO:0000256" key="8">
    <source>
        <dbReference type="SAM" id="SignalP"/>
    </source>
</evidence>
<keyword evidence="5 8" id="KW-0732">Signal</keyword>
<dbReference type="GO" id="GO:0009506">
    <property type="term" value="C:plasmodesma"/>
    <property type="evidence" value="ECO:0007669"/>
    <property type="project" value="TreeGrafter"/>
</dbReference>
<evidence type="ECO:0000256" key="4">
    <source>
        <dbReference type="ARBA" id="ARBA00022702"/>
    </source>
</evidence>
<dbReference type="InterPro" id="IPR008801">
    <property type="entry name" value="RALF"/>
</dbReference>
<sequence length="112" mass="12229">MKSLQYFCCFLFLLGLVYFIHPASSANDDYTPCNGSIAECNEEDEKLMASEISQRFLAQKKSISYGALNKNQPVCNGGSSGEAYSKSGGCLPPPSNPQTRGCSKYYRCRTGS</sequence>
<evidence type="ECO:0000256" key="5">
    <source>
        <dbReference type="ARBA" id="ARBA00022729"/>
    </source>
</evidence>
<evidence type="ECO:0000313" key="9">
    <source>
        <dbReference type="EnsemblPlants" id="QL06p026881:mrna:CDS:1"/>
    </source>
</evidence>
<dbReference type="Gramene" id="QL06p026881:mrna">
    <property type="protein sequence ID" value="QL06p026881:mrna:CDS:1"/>
    <property type="gene ID" value="QL06p026881"/>
</dbReference>
<keyword evidence="4" id="KW-0372">Hormone</keyword>
<feature type="region of interest" description="Disordered" evidence="7">
    <location>
        <begin position="78"/>
        <end position="101"/>
    </location>
</feature>
<evidence type="ECO:0000313" key="10">
    <source>
        <dbReference type="Proteomes" id="UP000594261"/>
    </source>
</evidence>
<feature type="chain" id="PRO_5029609330" evidence="8">
    <location>
        <begin position="26"/>
        <end position="112"/>
    </location>
</feature>
<dbReference type="EnsemblPlants" id="QL06p026881:mrna">
    <property type="protein sequence ID" value="QL06p026881:mrna:CDS:1"/>
    <property type="gene ID" value="QL06p026881"/>
</dbReference>
<keyword evidence="3" id="KW-0964">Secreted</keyword>
<evidence type="ECO:0000256" key="1">
    <source>
        <dbReference type="ARBA" id="ARBA00004613"/>
    </source>
</evidence>
<dbReference type="GO" id="GO:0040008">
    <property type="term" value="P:regulation of growth"/>
    <property type="evidence" value="ECO:0007669"/>
    <property type="project" value="UniProtKB-ARBA"/>
</dbReference>
<dbReference type="PANTHER" id="PTHR33136:SF4">
    <property type="entry name" value="PROTEIN RALF-LIKE 32"/>
    <property type="match status" value="1"/>
</dbReference>
<evidence type="ECO:0000256" key="2">
    <source>
        <dbReference type="ARBA" id="ARBA00009178"/>
    </source>
</evidence>
<dbReference type="PANTHER" id="PTHR33136">
    <property type="entry name" value="RAPID ALKALINIZATION FACTOR-LIKE"/>
    <property type="match status" value="1"/>
</dbReference>
<keyword evidence="10" id="KW-1185">Reference proteome</keyword>
<reference evidence="9 10" key="1">
    <citation type="journal article" date="2016" name="G3 (Bethesda)">
        <title>First Draft Assembly and Annotation of the Genome of a California Endemic Oak Quercus lobata Nee (Fagaceae).</title>
        <authorList>
            <person name="Sork V.L."/>
            <person name="Fitz-Gibbon S.T."/>
            <person name="Puiu D."/>
            <person name="Crepeau M."/>
            <person name="Gugger P.F."/>
            <person name="Sherman R."/>
            <person name="Stevens K."/>
            <person name="Langley C.H."/>
            <person name="Pellegrini M."/>
            <person name="Salzberg S.L."/>
        </authorList>
    </citation>
    <scope>NUCLEOTIDE SEQUENCE [LARGE SCALE GENOMIC DNA]</scope>
    <source>
        <strain evidence="9 10">cv. SW786</strain>
    </source>
</reference>
<dbReference type="GO" id="GO:0005179">
    <property type="term" value="F:hormone activity"/>
    <property type="evidence" value="ECO:0007669"/>
    <property type="project" value="UniProtKB-KW"/>
</dbReference>
<feature type="signal peptide" evidence="8">
    <location>
        <begin position="1"/>
        <end position="25"/>
    </location>
</feature>
<evidence type="ECO:0000256" key="3">
    <source>
        <dbReference type="ARBA" id="ARBA00022525"/>
    </source>
</evidence>
<organism evidence="9 10">
    <name type="scientific">Quercus lobata</name>
    <name type="common">Valley oak</name>
    <dbReference type="NCBI Taxonomy" id="97700"/>
    <lineage>
        <taxon>Eukaryota</taxon>
        <taxon>Viridiplantae</taxon>
        <taxon>Streptophyta</taxon>
        <taxon>Embryophyta</taxon>
        <taxon>Tracheophyta</taxon>
        <taxon>Spermatophyta</taxon>
        <taxon>Magnoliopsida</taxon>
        <taxon>eudicotyledons</taxon>
        <taxon>Gunneridae</taxon>
        <taxon>Pentapetalae</taxon>
        <taxon>rosids</taxon>
        <taxon>fabids</taxon>
        <taxon>Fagales</taxon>
        <taxon>Fagaceae</taxon>
        <taxon>Quercus</taxon>
    </lineage>
</organism>
<proteinExistence type="inferred from homology"/>
<protein>
    <submittedName>
        <fullName evidence="9">Uncharacterized protein</fullName>
    </submittedName>
</protein>
<comment type="subcellular location">
    <subcellularLocation>
        <location evidence="1">Secreted</location>
    </subcellularLocation>
</comment>
<dbReference type="EMBL" id="LRBV02000006">
    <property type="status" value="NOT_ANNOTATED_CDS"/>
    <property type="molecule type" value="Genomic_DNA"/>
</dbReference>